<evidence type="ECO:0000256" key="1">
    <source>
        <dbReference type="SAM" id="SignalP"/>
    </source>
</evidence>
<evidence type="ECO:0000313" key="4">
    <source>
        <dbReference type="Proteomes" id="UP001161422"/>
    </source>
</evidence>
<feature type="domain" description="Solitary outer membrane autotransporter-like beta-barrel" evidence="2">
    <location>
        <begin position="21"/>
        <end position="335"/>
    </location>
</feature>
<dbReference type="RefSeq" id="WP_169902872.1">
    <property type="nucleotide sequence ID" value="NZ_BSNC01000004.1"/>
</dbReference>
<name>A0AA37RWK9_9GAMM</name>
<organism evidence="3 4">
    <name type="scientific">Paraferrimonas sedimenticola</name>
    <dbReference type="NCBI Taxonomy" id="375674"/>
    <lineage>
        <taxon>Bacteria</taxon>
        <taxon>Pseudomonadati</taxon>
        <taxon>Pseudomonadota</taxon>
        <taxon>Gammaproteobacteria</taxon>
        <taxon>Alteromonadales</taxon>
        <taxon>Ferrimonadaceae</taxon>
        <taxon>Paraferrimonas</taxon>
    </lineage>
</organism>
<proteinExistence type="predicted"/>
<protein>
    <recommendedName>
        <fullName evidence="2">Solitary outer membrane autotransporter-like beta-barrel domain-containing protein</fullName>
    </recommendedName>
</protein>
<reference evidence="3" key="2">
    <citation type="submission" date="2023-01" db="EMBL/GenBank/DDBJ databases">
        <title>Draft genome sequence of Paraferrimonas sedimenticola strain NBRC 101628.</title>
        <authorList>
            <person name="Sun Q."/>
            <person name="Mori K."/>
        </authorList>
    </citation>
    <scope>NUCLEOTIDE SEQUENCE</scope>
    <source>
        <strain evidence="3">NBRC 101628</strain>
    </source>
</reference>
<evidence type="ECO:0000259" key="2">
    <source>
        <dbReference type="Pfam" id="PF11557"/>
    </source>
</evidence>
<reference evidence="3" key="1">
    <citation type="journal article" date="2014" name="Int. J. Syst. Evol. Microbiol.">
        <title>Complete genome sequence of Corynebacterium casei LMG S-19264T (=DSM 44701T), isolated from a smear-ripened cheese.</title>
        <authorList>
            <consortium name="US DOE Joint Genome Institute (JGI-PGF)"/>
            <person name="Walter F."/>
            <person name="Albersmeier A."/>
            <person name="Kalinowski J."/>
            <person name="Ruckert C."/>
        </authorList>
    </citation>
    <scope>NUCLEOTIDE SEQUENCE</scope>
    <source>
        <strain evidence="3">NBRC 101628</strain>
    </source>
</reference>
<dbReference type="InterPro" id="IPR021621">
    <property type="entry name" value="Omp_AT"/>
</dbReference>
<dbReference type="AlphaFoldDB" id="A0AA37RWK9"/>
<accession>A0AA37RWK9</accession>
<dbReference type="Gene3D" id="2.40.160.20">
    <property type="match status" value="1"/>
</dbReference>
<dbReference type="EMBL" id="BSNC01000004">
    <property type="protein sequence ID" value="GLP96299.1"/>
    <property type="molecule type" value="Genomic_DNA"/>
</dbReference>
<feature type="chain" id="PRO_5041420716" description="Solitary outer membrane autotransporter-like beta-barrel domain-containing protein" evidence="1">
    <location>
        <begin position="29"/>
        <end position="335"/>
    </location>
</feature>
<feature type="signal peptide" evidence="1">
    <location>
        <begin position="1"/>
        <end position="28"/>
    </location>
</feature>
<sequence length="335" mass="38200">MSQAYKKSSALVWTVIALGSWLSHSASANQLDDIISNDLAGDFAVAGIIHDSESLKIGFKSFDPNRFLPIQDDKLGNAESAKLKSELSSYTLPWTKEFKRKDSKWTPFFNLRLGLFERRAKTALLEGVTPDGDRSRTSVYSAFVGGGLKYQLTDTWSMEGLLGGYLQHYESRYYYRNNVSGSLAYLFDGYIHNYDVDAWQVNPSISATYRKNWGMKSFRFRSRVNYQHGRSFNATHPAHDISIRAAHWRNSLHYKHPFGDIGKYPISGIVGVSRIEIFEDLRFALNAAHYYEFHLDLQLDTRPAEFRWVDNLTFGVLINYGSAIRGASLTFSYND</sequence>
<keyword evidence="1" id="KW-0732">Signal</keyword>
<dbReference type="Proteomes" id="UP001161422">
    <property type="component" value="Unassembled WGS sequence"/>
</dbReference>
<dbReference type="Pfam" id="PF11557">
    <property type="entry name" value="Omp_AT"/>
    <property type="match status" value="1"/>
</dbReference>
<evidence type="ECO:0000313" key="3">
    <source>
        <dbReference type="EMBL" id="GLP96299.1"/>
    </source>
</evidence>
<comment type="caution">
    <text evidence="3">The sequence shown here is derived from an EMBL/GenBank/DDBJ whole genome shotgun (WGS) entry which is preliminary data.</text>
</comment>
<keyword evidence="4" id="KW-1185">Reference proteome</keyword>
<gene>
    <name evidence="3" type="ORF">GCM10007895_16050</name>
</gene>